<accession>A0A914ZXN2</accession>
<dbReference type="GO" id="GO:0005739">
    <property type="term" value="C:mitochondrion"/>
    <property type="evidence" value="ECO:0007669"/>
    <property type="project" value="GOC"/>
</dbReference>
<dbReference type="Pfam" id="PF00346">
    <property type="entry name" value="Complex1_49kDa"/>
    <property type="match status" value="1"/>
</dbReference>
<dbReference type="FunFam" id="1.10.645.10:FF:000005">
    <property type="entry name" value="NADH-quinone oxidoreductase subunit D"/>
    <property type="match status" value="1"/>
</dbReference>
<proteinExistence type="inferred from homology"/>
<reference evidence="10" key="1">
    <citation type="submission" date="2022-11" db="UniProtKB">
        <authorList>
            <consortium name="WormBaseParasite"/>
        </authorList>
    </citation>
    <scope>IDENTIFICATION</scope>
</reference>
<evidence type="ECO:0000313" key="10">
    <source>
        <dbReference type="WBParaSite" id="PgB17_g055_t01"/>
    </source>
</evidence>
<dbReference type="PANTHER" id="PTHR11993">
    <property type="entry name" value="NADH-UBIQUINONE OXIDOREDUCTASE 49 KDA SUBUNIT"/>
    <property type="match status" value="1"/>
</dbReference>
<evidence type="ECO:0000256" key="6">
    <source>
        <dbReference type="ARBA" id="ARBA00031562"/>
    </source>
</evidence>
<evidence type="ECO:0000256" key="5">
    <source>
        <dbReference type="ARBA" id="ARBA00030505"/>
    </source>
</evidence>
<dbReference type="PROSITE" id="PS00535">
    <property type="entry name" value="COMPLEX1_49K"/>
    <property type="match status" value="1"/>
</dbReference>
<organism evidence="9 10">
    <name type="scientific">Parascaris univalens</name>
    <name type="common">Nematode worm</name>
    <dbReference type="NCBI Taxonomy" id="6257"/>
    <lineage>
        <taxon>Eukaryota</taxon>
        <taxon>Metazoa</taxon>
        <taxon>Ecdysozoa</taxon>
        <taxon>Nematoda</taxon>
        <taxon>Chromadorea</taxon>
        <taxon>Rhabditida</taxon>
        <taxon>Spirurina</taxon>
        <taxon>Ascaridomorpha</taxon>
        <taxon>Ascaridoidea</taxon>
        <taxon>Ascarididae</taxon>
        <taxon>Parascaris</taxon>
    </lineage>
</organism>
<name>A0A914ZXN2_PARUN</name>
<evidence type="ECO:0000259" key="8">
    <source>
        <dbReference type="Pfam" id="PF00346"/>
    </source>
</evidence>
<dbReference type="Gene3D" id="1.10.645.10">
    <property type="entry name" value="Cytochrome-c3 Hydrogenase, chain B"/>
    <property type="match status" value="1"/>
</dbReference>
<sequence>MGKWTFIEERSRHFLFAGDLFIKRGVNEMAAAVGLRSLLTDLLRWRVLPALCDVSRSAHTIWYPDAKFERQFKKSGTLGTLWFSEKTTRYDERLGLDKFEKLMENQPIQSDDYAGRLREKSLENMILNFGPQHPAAHGVLRLVLKLEGEVIIKATPHIGLLHRGTEKLIENKTYTQALPYFDRLDYISMMCNEGAFALAVEKLLRIDVPRRAKFIRSLVYELTRLQNHIMGITTHALDVGAMTPLFWMFEEREKLFEFTERISGARMHANYVRPGGVAWDLPLGWMDDVYDWAVKFPERIDELEDMLTENRIWKARTIDVGIVKANDALNWGFSGVMLRGSGIKWDIRKTQPYDAYEELEFDVPVGKNGDCYDRYLCRVEEMRQSLRLVLQCLNKMPPGEIKVDDHKVVPPKRSEMKESMEALIHHFKFFTEGFQVPPGATYLPVEAPKGEFGVYLLADGTSKPYRCFLRAPGFAHLSVIHDICYMSLIADIVAVIGTLDLVFGEVDR</sequence>
<dbReference type="HAMAP" id="MF_01358">
    <property type="entry name" value="NDH1_NuoD"/>
    <property type="match status" value="1"/>
</dbReference>
<dbReference type="PANTHER" id="PTHR11993:SF10">
    <property type="entry name" value="NADH DEHYDROGENASE [UBIQUINONE] IRON-SULFUR PROTEIN 2, MITOCHONDRIAL"/>
    <property type="match status" value="1"/>
</dbReference>
<dbReference type="NCBIfam" id="NF004739">
    <property type="entry name" value="PRK06075.1"/>
    <property type="match status" value="1"/>
</dbReference>
<evidence type="ECO:0000256" key="4">
    <source>
        <dbReference type="ARBA" id="ARBA00023027"/>
    </source>
</evidence>
<evidence type="ECO:0000256" key="1">
    <source>
        <dbReference type="ARBA" id="ARBA00005769"/>
    </source>
</evidence>
<evidence type="ECO:0000256" key="7">
    <source>
        <dbReference type="RuleBase" id="RU003685"/>
    </source>
</evidence>
<dbReference type="GO" id="GO:0006120">
    <property type="term" value="P:mitochondrial electron transport, NADH to ubiquinone"/>
    <property type="evidence" value="ECO:0007669"/>
    <property type="project" value="TreeGrafter"/>
</dbReference>
<dbReference type="Proteomes" id="UP000887569">
    <property type="component" value="Unplaced"/>
</dbReference>
<dbReference type="GO" id="GO:0016651">
    <property type="term" value="F:oxidoreductase activity, acting on NAD(P)H"/>
    <property type="evidence" value="ECO:0007669"/>
    <property type="project" value="InterPro"/>
</dbReference>
<dbReference type="InterPro" id="IPR014029">
    <property type="entry name" value="NADH_UbQ_OxRdtase_49kDa_CS"/>
</dbReference>
<dbReference type="InterPro" id="IPR022885">
    <property type="entry name" value="NDH1_su_D/H"/>
</dbReference>
<dbReference type="InterPro" id="IPR029014">
    <property type="entry name" value="NiFe-Hase_large"/>
</dbReference>
<dbReference type="WBParaSite" id="PgB17_g055_t01">
    <property type="protein sequence ID" value="PgB17_g055_t01"/>
    <property type="gene ID" value="PgB17_g055"/>
</dbReference>
<dbReference type="GO" id="GO:0051287">
    <property type="term" value="F:NAD binding"/>
    <property type="evidence" value="ECO:0007669"/>
    <property type="project" value="InterPro"/>
</dbReference>
<evidence type="ECO:0000313" key="9">
    <source>
        <dbReference type="Proteomes" id="UP000887569"/>
    </source>
</evidence>
<feature type="domain" description="NADH-quinone oxidoreductase subunit D" evidence="8">
    <location>
        <begin position="238"/>
        <end position="508"/>
    </location>
</feature>
<evidence type="ECO:0000256" key="3">
    <source>
        <dbReference type="ARBA" id="ARBA00022967"/>
    </source>
</evidence>
<dbReference type="NCBIfam" id="TIGR01962">
    <property type="entry name" value="NuoD"/>
    <property type="match status" value="1"/>
</dbReference>
<comment type="similarity">
    <text evidence="1 7">Belongs to the complex I 49 kDa subunit family.</text>
</comment>
<keyword evidence="4 7" id="KW-0520">NAD</keyword>
<dbReference type="GO" id="GO:0048038">
    <property type="term" value="F:quinone binding"/>
    <property type="evidence" value="ECO:0007669"/>
    <property type="project" value="InterPro"/>
</dbReference>
<keyword evidence="2 7" id="KW-0813">Transport</keyword>
<keyword evidence="9" id="KW-1185">Reference proteome</keyword>
<dbReference type="AlphaFoldDB" id="A0A914ZXN2"/>
<dbReference type="SUPFAM" id="SSF56762">
    <property type="entry name" value="HydB/Nqo4-like"/>
    <property type="match status" value="1"/>
</dbReference>
<protein>
    <recommendedName>
        <fullName evidence="5">Complex I-49kD</fullName>
    </recommendedName>
    <alternativeName>
        <fullName evidence="6">NADH-ubiquinone oxidoreductase 49 kDa subunit</fullName>
    </alternativeName>
</protein>
<evidence type="ECO:0000256" key="2">
    <source>
        <dbReference type="ARBA" id="ARBA00022448"/>
    </source>
</evidence>
<keyword evidence="3 7" id="KW-1278">Translocase</keyword>
<dbReference type="InterPro" id="IPR001135">
    <property type="entry name" value="NADH_Q_OxRdtase_suD"/>
</dbReference>